<keyword evidence="3" id="KW-0808">Transferase</keyword>
<dbReference type="InterPro" id="IPR043519">
    <property type="entry name" value="NT_sf"/>
</dbReference>
<proteinExistence type="predicted"/>
<gene>
    <name evidence="3" type="ORF">D1869_04960</name>
    <name evidence="2" type="ORF">HNQ62_002906</name>
</gene>
<feature type="domain" description="Polymerase nucleotidyl transferase" evidence="1">
    <location>
        <begin position="30"/>
        <end position="90"/>
    </location>
</feature>
<dbReference type="EMBL" id="JACHFY010000045">
    <property type="protein sequence ID" value="MBB5255131.1"/>
    <property type="molecule type" value="Genomic_DNA"/>
</dbReference>
<dbReference type="GO" id="GO:0016779">
    <property type="term" value="F:nucleotidyltransferase activity"/>
    <property type="evidence" value="ECO:0007669"/>
    <property type="project" value="InterPro"/>
</dbReference>
<dbReference type="KEGG" id="soh:D1869_04960"/>
<name>A0A650CFU6_SULOH</name>
<organism evidence="3 4">
    <name type="scientific">Sulfurisphaera ohwakuensis</name>
    <dbReference type="NCBI Taxonomy" id="69656"/>
    <lineage>
        <taxon>Archaea</taxon>
        <taxon>Thermoproteota</taxon>
        <taxon>Thermoprotei</taxon>
        <taxon>Sulfolobales</taxon>
        <taxon>Sulfolobaceae</taxon>
        <taxon>Sulfurisphaera</taxon>
    </lineage>
</organism>
<evidence type="ECO:0000313" key="3">
    <source>
        <dbReference type="EMBL" id="QGR16616.1"/>
    </source>
</evidence>
<dbReference type="Proteomes" id="UP000582213">
    <property type="component" value="Unassembled WGS sequence"/>
</dbReference>
<dbReference type="RefSeq" id="WP_156014171.1">
    <property type="nucleotide sequence ID" value="NZ_CP045484.1"/>
</dbReference>
<evidence type="ECO:0000313" key="2">
    <source>
        <dbReference type="EMBL" id="MBB5255131.1"/>
    </source>
</evidence>
<evidence type="ECO:0000313" key="5">
    <source>
        <dbReference type="Proteomes" id="UP000582213"/>
    </source>
</evidence>
<accession>A0A650CFU6</accession>
<dbReference type="Gene3D" id="3.30.460.10">
    <property type="entry name" value="Beta Polymerase, domain 2"/>
    <property type="match status" value="1"/>
</dbReference>
<reference evidence="2 5" key="2">
    <citation type="submission" date="2020-08" db="EMBL/GenBank/DDBJ databases">
        <title>Genomic Encyclopedia of Type Strains, Phase IV (KMG-IV): sequencing the most valuable type-strain genomes for metagenomic binning, comparative biology and taxonomic classification.</title>
        <authorList>
            <person name="Goeker M."/>
        </authorList>
    </citation>
    <scope>NUCLEOTIDE SEQUENCE [LARGE SCALE GENOMIC DNA]</scope>
    <source>
        <strain evidence="2 5">DSM 12421</strain>
    </source>
</reference>
<evidence type="ECO:0000259" key="1">
    <source>
        <dbReference type="Pfam" id="PF01909"/>
    </source>
</evidence>
<dbReference type="SUPFAM" id="SSF81301">
    <property type="entry name" value="Nucleotidyltransferase"/>
    <property type="match status" value="1"/>
</dbReference>
<evidence type="ECO:0000313" key="4">
    <source>
        <dbReference type="Proteomes" id="UP000427373"/>
    </source>
</evidence>
<dbReference type="Proteomes" id="UP000427373">
    <property type="component" value="Chromosome"/>
</dbReference>
<dbReference type="AlphaFoldDB" id="A0A650CFU6"/>
<dbReference type="InterPro" id="IPR002934">
    <property type="entry name" value="Polymerase_NTP_transf_dom"/>
</dbReference>
<dbReference type="GeneID" id="42800570"/>
<sequence>MKLEPYIEFAKEKMDILSHFPQISPVIYEAIKKALDEYNVKAEIYFFGSIIEGKFTVMSDIDVAILVDKVPEKRKEIVGRVFELLENRGLPWWLPLEIHFFTPLMFDAFKKGGANFIKAEDYIKKRRTY</sequence>
<protein>
    <submittedName>
        <fullName evidence="3">Nucleotidyltransferase</fullName>
    </submittedName>
</protein>
<dbReference type="OrthoDB" id="40412at2157"/>
<dbReference type="PANTHER" id="PTHR37030:SF3">
    <property type="entry name" value="POLYMERASE NUCLEOTIDYL TRANSFERASE DOMAIN-CONTAINING PROTEIN"/>
    <property type="match status" value="1"/>
</dbReference>
<dbReference type="EMBL" id="CP045484">
    <property type="protein sequence ID" value="QGR16616.1"/>
    <property type="molecule type" value="Genomic_DNA"/>
</dbReference>
<dbReference type="PANTHER" id="PTHR37030">
    <property type="entry name" value="NUCLEOTIDYLTRANSFERASE"/>
    <property type="match status" value="1"/>
</dbReference>
<dbReference type="Pfam" id="PF01909">
    <property type="entry name" value="NTP_transf_2"/>
    <property type="match status" value="1"/>
</dbReference>
<reference evidence="3 4" key="1">
    <citation type="submission" date="2019-10" db="EMBL/GenBank/DDBJ databases">
        <title>Genome Sequences from Six Type Strain Members of the Archaeal Family Sulfolobaceae: Acidianus ambivalens, Acidianus infernus, Metallosphaera prunae, Stygiolobus azoricus, Sulfolobus metallicus, and Sulfurisphaera ohwakuensis.</title>
        <authorList>
            <person name="Counts J.A."/>
            <person name="Kelly R.M."/>
        </authorList>
    </citation>
    <scope>NUCLEOTIDE SEQUENCE [LARGE SCALE GENOMIC DNA]</scope>
    <source>
        <strain evidence="3 4">TA-1</strain>
    </source>
</reference>
<keyword evidence="4" id="KW-1185">Reference proteome</keyword>